<protein>
    <recommendedName>
        <fullName evidence="4">Bifunctional inhibitor/plant lipid transfer protein/seed storage helical domain containing protein</fullName>
    </recommendedName>
</protein>
<dbReference type="InParanoid" id="A0A2P5AAB6"/>
<organism evidence="2 3">
    <name type="scientific">Trema orientale</name>
    <name type="common">Charcoal tree</name>
    <name type="synonym">Celtis orientalis</name>
    <dbReference type="NCBI Taxonomy" id="63057"/>
    <lineage>
        <taxon>Eukaryota</taxon>
        <taxon>Viridiplantae</taxon>
        <taxon>Streptophyta</taxon>
        <taxon>Embryophyta</taxon>
        <taxon>Tracheophyta</taxon>
        <taxon>Spermatophyta</taxon>
        <taxon>Magnoliopsida</taxon>
        <taxon>eudicotyledons</taxon>
        <taxon>Gunneridae</taxon>
        <taxon>Pentapetalae</taxon>
        <taxon>rosids</taxon>
        <taxon>fabids</taxon>
        <taxon>Rosales</taxon>
        <taxon>Cannabaceae</taxon>
        <taxon>Trema</taxon>
    </lineage>
</organism>
<sequence length="114" mass="12931">MASKSQVSIIALLISVNLLFFTMVSSHQPACPSERSFFLFTCSGHIWFERKIHTFIRELIPSCCPLIENLSDKDAVNCLCSIDSTDDDLREKTFQSCGRNPDKIDFTCRSSPNY</sequence>
<dbReference type="Proteomes" id="UP000237000">
    <property type="component" value="Unassembled WGS sequence"/>
</dbReference>
<feature type="chain" id="PRO_5015154214" description="Bifunctional inhibitor/plant lipid transfer protein/seed storage helical domain containing protein" evidence="1">
    <location>
        <begin position="27"/>
        <end position="114"/>
    </location>
</feature>
<feature type="signal peptide" evidence="1">
    <location>
        <begin position="1"/>
        <end position="26"/>
    </location>
</feature>
<gene>
    <name evidence="2" type="ORF">TorRG33x02_354900</name>
</gene>
<proteinExistence type="predicted"/>
<evidence type="ECO:0008006" key="4">
    <source>
        <dbReference type="Google" id="ProtNLM"/>
    </source>
</evidence>
<evidence type="ECO:0000256" key="1">
    <source>
        <dbReference type="SAM" id="SignalP"/>
    </source>
</evidence>
<keyword evidence="3" id="KW-1185">Reference proteome</keyword>
<accession>A0A2P5AAB6</accession>
<dbReference type="AlphaFoldDB" id="A0A2P5AAB6"/>
<name>A0A2P5AAB6_TREOI</name>
<dbReference type="EMBL" id="JXTC01001010">
    <property type="protein sequence ID" value="PON33485.1"/>
    <property type="molecule type" value="Genomic_DNA"/>
</dbReference>
<comment type="caution">
    <text evidence="2">The sequence shown here is derived from an EMBL/GenBank/DDBJ whole genome shotgun (WGS) entry which is preliminary data.</text>
</comment>
<evidence type="ECO:0000313" key="2">
    <source>
        <dbReference type="EMBL" id="PON33485.1"/>
    </source>
</evidence>
<evidence type="ECO:0000313" key="3">
    <source>
        <dbReference type="Proteomes" id="UP000237000"/>
    </source>
</evidence>
<reference evidence="3" key="1">
    <citation type="submission" date="2016-06" db="EMBL/GenBank/DDBJ databases">
        <title>Parallel loss of symbiosis genes in relatives of nitrogen-fixing non-legume Parasponia.</title>
        <authorList>
            <person name="Van Velzen R."/>
            <person name="Holmer R."/>
            <person name="Bu F."/>
            <person name="Rutten L."/>
            <person name="Van Zeijl A."/>
            <person name="Liu W."/>
            <person name="Santuari L."/>
            <person name="Cao Q."/>
            <person name="Sharma T."/>
            <person name="Shen D."/>
            <person name="Roswanjaya Y."/>
            <person name="Wardhani T."/>
            <person name="Kalhor M.S."/>
            <person name="Jansen J."/>
            <person name="Van den Hoogen J."/>
            <person name="Gungor B."/>
            <person name="Hartog M."/>
            <person name="Hontelez J."/>
            <person name="Verver J."/>
            <person name="Yang W.-C."/>
            <person name="Schijlen E."/>
            <person name="Repin R."/>
            <person name="Schilthuizen M."/>
            <person name="Schranz E."/>
            <person name="Heidstra R."/>
            <person name="Miyata K."/>
            <person name="Fedorova E."/>
            <person name="Kohlen W."/>
            <person name="Bisseling T."/>
            <person name="Smit S."/>
            <person name="Geurts R."/>
        </authorList>
    </citation>
    <scope>NUCLEOTIDE SEQUENCE [LARGE SCALE GENOMIC DNA]</scope>
    <source>
        <strain evidence="3">cv. RG33-2</strain>
    </source>
</reference>
<keyword evidence="1" id="KW-0732">Signal</keyword>
<dbReference type="OrthoDB" id="1421092at2759"/>